<evidence type="ECO:0000256" key="1">
    <source>
        <dbReference type="ARBA" id="ARBA00012513"/>
    </source>
</evidence>
<evidence type="ECO:0000313" key="9">
    <source>
        <dbReference type="Proteomes" id="UP000228750"/>
    </source>
</evidence>
<evidence type="ECO:0000259" key="7">
    <source>
        <dbReference type="PROSITE" id="PS50011"/>
    </source>
</evidence>
<dbReference type="InterPro" id="IPR001245">
    <property type="entry name" value="Ser-Thr/Tyr_kinase_cat_dom"/>
</dbReference>
<reference evidence="9" key="1">
    <citation type="submission" date="2017-09" db="EMBL/GenBank/DDBJ databases">
        <title>Depth-based differentiation of microbial function through sediment-hosted aquifers and enrichment of novel symbionts in the deep terrestrial subsurface.</title>
        <authorList>
            <person name="Probst A.J."/>
            <person name="Ladd B."/>
            <person name="Jarett J.K."/>
            <person name="Geller-Mcgrath D.E."/>
            <person name="Sieber C.M.K."/>
            <person name="Emerson J.B."/>
            <person name="Anantharaman K."/>
            <person name="Thomas B.C."/>
            <person name="Malmstrom R."/>
            <person name="Stieglmeier M."/>
            <person name="Klingl A."/>
            <person name="Woyke T."/>
            <person name="Ryan C.M."/>
            <person name="Banfield J.F."/>
        </authorList>
    </citation>
    <scope>NUCLEOTIDE SEQUENCE [LARGE SCALE GENOMIC DNA]</scope>
</reference>
<proteinExistence type="predicted"/>
<dbReference type="PANTHER" id="PTHR43671:SF13">
    <property type="entry name" value="SERINE_THREONINE-PROTEIN KINASE NEK2"/>
    <property type="match status" value="1"/>
</dbReference>
<dbReference type="InterPro" id="IPR050660">
    <property type="entry name" value="NEK_Ser/Thr_kinase"/>
</dbReference>
<dbReference type="InterPro" id="IPR011009">
    <property type="entry name" value="Kinase-like_dom_sf"/>
</dbReference>
<organism evidence="8 9">
    <name type="scientific">Candidatus Magasanikbacteria bacterium CG_4_10_14_0_2_um_filter_41_10</name>
    <dbReference type="NCBI Taxonomy" id="1974638"/>
    <lineage>
        <taxon>Bacteria</taxon>
        <taxon>Candidatus Magasanikiibacteriota</taxon>
    </lineage>
</organism>
<protein>
    <recommendedName>
        <fullName evidence="1">non-specific serine/threonine protein kinase</fullName>
        <ecNumber evidence="1">2.7.11.1</ecNumber>
    </recommendedName>
</protein>
<dbReference type="PANTHER" id="PTHR43671">
    <property type="entry name" value="SERINE/THREONINE-PROTEIN KINASE NEK"/>
    <property type="match status" value="1"/>
</dbReference>
<dbReference type="Proteomes" id="UP000228750">
    <property type="component" value="Unassembled WGS sequence"/>
</dbReference>
<dbReference type="SMART" id="SM00220">
    <property type="entry name" value="S_TKc"/>
    <property type="match status" value="1"/>
</dbReference>
<keyword evidence="3" id="KW-0547">Nucleotide-binding</keyword>
<dbReference type="GO" id="GO:0005524">
    <property type="term" value="F:ATP binding"/>
    <property type="evidence" value="ECO:0007669"/>
    <property type="project" value="UniProtKB-KW"/>
</dbReference>
<dbReference type="EC" id="2.7.11.1" evidence="1"/>
<keyword evidence="4" id="KW-0418">Kinase</keyword>
<comment type="caution">
    <text evidence="8">The sequence shown here is derived from an EMBL/GenBank/DDBJ whole genome shotgun (WGS) entry which is preliminary data.</text>
</comment>
<accession>A0A2M7V6A3</accession>
<dbReference type="Pfam" id="PF00069">
    <property type="entry name" value="Pkinase"/>
    <property type="match status" value="1"/>
</dbReference>
<dbReference type="PROSITE" id="PS50011">
    <property type="entry name" value="PROTEIN_KINASE_DOM"/>
    <property type="match status" value="1"/>
</dbReference>
<dbReference type="Pfam" id="PF07714">
    <property type="entry name" value="PK_Tyr_Ser-Thr"/>
    <property type="match status" value="1"/>
</dbReference>
<dbReference type="SUPFAM" id="SSF56112">
    <property type="entry name" value="Protein kinase-like (PK-like)"/>
    <property type="match status" value="1"/>
</dbReference>
<feature type="domain" description="Protein kinase" evidence="7">
    <location>
        <begin position="1"/>
        <end position="319"/>
    </location>
</feature>
<feature type="region of interest" description="Disordered" evidence="6">
    <location>
        <begin position="165"/>
        <end position="197"/>
    </location>
</feature>
<evidence type="ECO:0000256" key="2">
    <source>
        <dbReference type="ARBA" id="ARBA00022679"/>
    </source>
</evidence>
<name>A0A2M7V6A3_9BACT</name>
<gene>
    <name evidence="8" type="ORF">COX82_01210</name>
</gene>
<keyword evidence="2" id="KW-0808">Transferase</keyword>
<evidence type="ECO:0000313" key="8">
    <source>
        <dbReference type="EMBL" id="PIZ94179.1"/>
    </source>
</evidence>
<dbReference type="InterPro" id="IPR000719">
    <property type="entry name" value="Prot_kinase_dom"/>
</dbReference>
<dbReference type="GO" id="GO:0004674">
    <property type="term" value="F:protein serine/threonine kinase activity"/>
    <property type="evidence" value="ECO:0007669"/>
    <property type="project" value="UniProtKB-EC"/>
</dbReference>
<dbReference type="EMBL" id="PFPJ01000020">
    <property type="protein sequence ID" value="PIZ94179.1"/>
    <property type="molecule type" value="Genomic_DNA"/>
</dbReference>
<evidence type="ECO:0000256" key="4">
    <source>
        <dbReference type="ARBA" id="ARBA00022777"/>
    </source>
</evidence>
<keyword evidence="5" id="KW-0067">ATP-binding</keyword>
<feature type="compositionally biased region" description="Polar residues" evidence="6">
    <location>
        <begin position="184"/>
        <end position="197"/>
    </location>
</feature>
<sequence length="331" mass="37539">MYSLHQEVGHIQKVQNENPSRHVVKLIGDGTVELSYQGLDIQPIGIVMEYIDGGDLTAMLDENKDNFLAYLNGHKIEYPTDYAQVRKLYDQWIHYSEYFRKGMDKKLLTIAQHVAQGLDAIHKSDLVHQDIKLGNIMARSDGSYAIGDFGIAELMEELAPYDVSLPPTKRGYKRPGSDDDENGKSQNSKMQSVIKQTKPKTTITGTVQYFSPEVLQGYPADAGRDLYALGIILYELRTSKKPFEEQYDKINNPNNNTEERQQYILDATEAHLNQNPPRISETPSDLDRLIETLIQNKPEDRKEFVFQGEPLDVSSAEFLIAVLKKIESTLA</sequence>
<evidence type="ECO:0000256" key="5">
    <source>
        <dbReference type="ARBA" id="ARBA00022840"/>
    </source>
</evidence>
<evidence type="ECO:0000256" key="6">
    <source>
        <dbReference type="SAM" id="MobiDB-lite"/>
    </source>
</evidence>
<dbReference type="AlphaFoldDB" id="A0A2M7V6A3"/>
<evidence type="ECO:0000256" key="3">
    <source>
        <dbReference type="ARBA" id="ARBA00022741"/>
    </source>
</evidence>
<dbReference type="Gene3D" id="1.10.510.10">
    <property type="entry name" value="Transferase(Phosphotransferase) domain 1"/>
    <property type="match status" value="1"/>
</dbReference>